<accession>K0RT57</accession>
<dbReference type="AlphaFoldDB" id="K0RT57"/>
<proteinExistence type="predicted"/>
<comment type="caution">
    <text evidence="1">The sequence shown here is derived from an EMBL/GenBank/DDBJ whole genome shotgun (WGS) entry which is preliminary data.</text>
</comment>
<dbReference type="EMBL" id="AGNL01033792">
    <property type="protein sequence ID" value="EJK55549.1"/>
    <property type="molecule type" value="Genomic_DNA"/>
</dbReference>
<sequence>MHRWLFEVEGGHGPTQWTRRRVEGHSTEQDIDFVVAPNTARVSEKVTQKKVHQVCRAATGPTSSRTTSFEARGAQSKLHRFLREYPPAKLVRQNGQLARPRSVGLCADRREIPFTKGANAAELPASSRRSMAMAGPLSQTAPPQARGLPFYRHQDLFPHLLSKVGFNSDDERTSFEQKIHDIAAPSAATAGIAAPSGVERNMSKRSVNADAVVHIFPGRTTYDRRLYGYAGPRRATDAWEQVYRPAMCPWHCIPAEFEVCQAAQTSLAGPHRHNWRNADEQGVDARRHVAFRSGSPKNLRYQGCGHTVLAHARFQTAPTSLLTLQTCGGGLRLGRVKIMNSRSGTAACIGRAGLFSASEREEAVRPQIEISAVDLSPEKDLQHRLEVLALATDGEEWCPMEEHPAGPAQGRAVLAGSVQLGPLPCAGAPSISWGQRSVYEVGATQRNGSITCFSRQEGWTYFCPKRKKCETRHWMPGPVRIGSDSLTTV</sequence>
<keyword evidence="2" id="KW-1185">Reference proteome</keyword>
<evidence type="ECO:0000313" key="2">
    <source>
        <dbReference type="Proteomes" id="UP000266841"/>
    </source>
</evidence>
<dbReference type="Proteomes" id="UP000266841">
    <property type="component" value="Unassembled WGS sequence"/>
</dbReference>
<protein>
    <submittedName>
        <fullName evidence="1">Uncharacterized protein</fullName>
    </submittedName>
</protein>
<reference evidence="1 2" key="1">
    <citation type="journal article" date="2012" name="Genome Biol.">
        <title>Genome and low-iron response of an oceanic diatom adapted to chronic iron limitation.</title>
        <authorList>
            <person name="Lommer M."/>
            <person name="Specht M."/>
            <person name="Roy A.S."/>
            <person name="Kraemer L."/>
            <person name="Andreson R."/>
            <person name="Gutowska M.A."/>
            <person name="Wolf J."/>
            <person name="Bergner S.V."/>
            <person name="Schilhabel M.B."/>
            <person name="Klostermeier U.C."/>
            <person name="Beiko R.G."/>
            <person name="Rosenstiel P."/>
            <person name="Hippler M."/>
            <person name="Laroche J."/>
        </authorList>
    </citation>
    <scope>NUCLEOTIDE SEQUENCE [LARGE SCALE GENOMIC DNA]</scope>
    <source>
        <strain evidence="1 2">CCMP1005</strain>
    </source>
</reference>
<evidence type="ECO:0000313" key="1">
    <source>
        <dbReference type="EMBL" id="EJK55549.1"/>
    </source>
</evidence>
<organism evidence="1 2">
    <name type="scientific">Thalassiosira oceanica</name>
    <name type="common">Marine diatom</name>
    <dbReference type="NCBI Taxonomy" id="159749"/>
    <lineage>
        <taxon>Eukaryota</taxon>
        <taxon>Sar</taxon>
        <taxon>Stramenopiles</taxon>
        <taxon>Ochrophyta</taxon>
        <taxon>Bacillariophyta</taxon>
        <taxon>Coscinodiscophyceae</taxon>
        <taxon>Thalassiosirophycidae</taxon>
        <taxon>Thalassiosirales</taxon>
        <taxon>Thalassiosiraceae</taxon>
        <taxon>Thalassiosira</taxon>
    </lineage>
</organism>
<name>K0RT57_THAOC</name>
<gene>
    <name evidence="1" type="ORF">THAOC_24712</name>
</gene>